<evidence type="ECO:0000259" key="4">
    <source>
        <dbReference type="Pfam" id="PF05199"/>
    </source>
</evidence>
<dbReference type="Gene3D" id="3.50.50.60">
    <property type="entry name" value="FAD/NAD(P)-binding domain"/>
    <property type="match status" value="2"/>
</dbReference>
<reference evidence="5" key="1">
    <citation type="submission" date="2022-11" db="EMBL/GenBank/DDBJ databases">
        <authorList>
            <person name="Scott C."/>
            <person name="Bruce N."/>
        </authorList>
    </citation>
    <scope>NUCLEOTIDE SEQUENCE</scope>
</reference>
<dbReference type="InterPro" id="IPR000172">
    <property type="entry name" value="GMC_OxRdtase_N"/>
</dbReference>
<dbReference type="SUPFAM" id="SSF54373">
    <property type="entry name" value="FAD-linked reductases, C-terminal domain"/>
    <property type="match status" value="1"/>
</dbReference>
<evidence type="ECO:0000259" key="3">
    <source>
        <dbReference type="Pfam" id="PF00732"/>
    </source>
</evidence>
<keyword evidence="6" id="KW-1185">Reference proteome</keyword>
<dbReference type="PANTHER" id="PTHR11552:SF80">
    <property type="entry name" value="GMC OXIDOREDUCTASE"/>
    <property type="match status" value="1"/>
</dbReference>
<keyword evidence="2" id="KW-0732">Signal</keyword>
<protein>
    <recommendedName>
        <fullName evidence="7">Alcohol oxidase</fullName>
    </recommendedName>
</protein>
<evidence type="ECO:0000256" key="1">
    <source>
        <dbReference type="ARBA" id="ARBA00010790"/>
    </source>
</evidence>
<name>A0A9P1MFH3_9PEZI</name>
<dbReference type="InterPro" id="IPR007867">
    <property type="entry name" value="GMC_OxRtase_C"/>
</dbReference>
<feature type="domain" description="Glucose-methanol-choline oxidoreductase C-terminal" evidence="4">
    <location>
        <begin position="466"/>
        <end position="594"/>
    </location>
</feature>
<dbReference type="InterPro" id="IPR012132">
    <property type="entry name" value="GMC_OxRdtase"/>
</dbReference>
<comment type="similarity">
    <text evidence="1">Belongs to the GMC oxidoreductase family.</text>
</comment>
<dbReference type="PIRSF" id="PIRSF000137">
    <property type="entry name" value="Alcohol_oxidase"/>
    <property type="match status" value="1"/>
</dbReference>
<dbReference type="PROSITE" id="PS51257">
    <property type="entry name" value="PROKAR_LIPOPROTEIN"/>
    <property type="match status" value="1"/>
</dbReference>
<dbReference type="Gene3D" id="3.30.560.10">
    <property type="entry name" value="Glucose Oxidase, domain 3"/>
    <property type="match status" value="1"/>
</dbReference>
<feature type="chain" id="PRO_5040269548" description="Alcohol oxidase" evidence="2">
    <location>
        <begin position="29"/>
        <end position="604"/>
    </location>
</feature>
<dbReference type="GO" id="GO:0050660">
    <property type="term" value="F:flavin adenine dinucleotide binding"/>
    <property type="evidence" value="ECO:0007669"/>
    <property type="project" value="InterPro"/>
</dbReference>
<dbReference type="EMBL" id="CALLCH030000021">
    <property type="protein sequence ID" value="CAI4220166.1"/>
    <property type="molecule type" value="Genomic_DNA"/>
</dbReference>
<dbReference type="Pfam" id="PF13450">
    <property type="entry name" value="NAD_binding_8"/>
    <property type="match status" value="1"/>
</dbReference>
<dbReference type="Pfam" id="PF00732">
    <property type="entry name" value="GMC_oxred_N"/>
    <property type="match status" value="1"/>
</dbReference>
<feature type="domain" description="Glucose-methanol-choline oxidoreductase N-terminal" evidence="3">
    <location>
        <begin position="119"/>
        <end position="382"/>
    </location>
</feature>
<proteinExistence type="inferred from homology"/>
<dbReference type="SUPFAM" id="SSF51905">
    <property type="entry name" value="FAD/NAD(P)-binding domain"/>
    <property type="match status" value="1"/>
</dbReference>
<comment type="caution">
    <text evidence="5">The sequence shown here is derived from an EMBL/GenBank/DDBJ whole genome shotgun (WGS) entry which is preliminary data.</text>
</comment>
<sequence>MAFRKGLLPRPKAAAVLAWVSLAQVISAGGSSCSGNSGSNSCGESYDYIVVGSGPGGGPVACKLARAGHSVLLVEAGDDQSANLNSEVPQFFPFAYVDTTMRWDYFVRNYHDEQRTLLNHHLTWLRTLGGSSAVNAMGSVLPSDSDWQQIVDLTGDTSWSPAHMRQLFQNIENNHYLSPGTAGHGFNGYFHTNSAGESIWNGHTDLLTVLGQLDESLGGDADEILQAVTSDVNELSATRDQDVGVTGQTLHVDAKWRRFSSRDYILETAQSYPLTVRLNTLATKLIFSDSNISKKKKTPKVVGLEYLSGSSVYRADPRNNGTQSGTAGRVFANKEVILAAGVFNTPQLLKLSGIGPARELRSLHIPVRVHLPGVGANLQDNYEVPIVGQAAQNFGGPTPDPNAPVCTYGAPGDPCLVLWEQGEGPYAGFGQINSVFRKSSHAALNERDFYANGGTFAIRGFWPPPTRRSGTVLLRSADPRDTPEINFNLFDTAESRLDLEAYLDTIKWARRQFALIPGPIGPIQPLEPPCAGTPAADGSCDDEADKQWVMNQIFGHHATSTCAIGSVLDSKFRVLGVQGLRVVDASAFPGRPGPSLKIQATGRS</sequence>
<dbReference type="OrthoDB" id="269227at2759"/>
<dbReference type="Proteomes" id="UP000838763">
    <property type="component" value="Unassembled WGS sequence"/>
</dbReference>
<accession>A0A9P1MFH3</accession>
<evidence type="ECO:0000313" key="5">
    <source>
        <dbReference type="EMBL" id="CAI4220166.1"/>
    </source>
</evidence>
<gene>
    <name evidence="5" type="ORF">PPNO1_LOCUS9709</name>
</gene>
<evidence type="ECO:0000313" key="6">
    <source>
        <dbReference type="Proteomes" id="UP000838763"/>
    </source>
</evidence>
<dbReference type="PANTHER" id="PTHR11552">
    <property type="entry name" value="GLUCOSE-METHANOL-CHOLINE GMC OXIDOREDUCTASE"/>
    <property type="match status" value="1"/>
</dbReference>
<organism evidence="5 6">
    <name type="scientific">Parascedosporium putredinis</name>
    <dbReference type="NCBI Taxonomy" id="1442378"/>
    <lineage>
        <taxon>Eukaryota</taxon>
        <taxon>Fungi</taxon>
        <taxon>Dikarya</taxon>
        <taxon>Ascomycota</taxon>
        <taxon>Pezizomycotina</taxon>
        <taxon>Sordariomycetes</taxon>
        <taxon>Hypocreomycetidae</taxon>
        <taxon>Microascales</taxon>
        <taxon>Microascaceae</taxon>
        <taxon>Parascedosporium</taxon>
    </lineage>
</organism>
<dbReference type="AlphaFoldDB" id="A0A9P1MFH3"/>
<dbReference type="Pfam" id="PF05199">
    <property type="entry name" value="GMC_oxred_C"/>
    <property type="match status" value="1"/>
</dbReference>
<evidence type="ECO:0008006" key="7">
    <source>
        <dbReference type="Google" id="ProtNLM"/>
    </source>
</evidence>
<dbReference type="InterPro" id="IPR036188">
    <property type="entry name" value="FAD/NAD-bd_sf"/>
</dbReference>
<dbReference type="GO" id="GO:0016614">
    <property type="term" value="F:oxidoreductase activity, acting on CH-OH group of donors"/>
    <property type="evidence" value="ECO:0007669"/>
    <property type="project" value="InterPro"/>
</dbReference>
<evidence type="ECO:0000256" key="2">
    <source>
        <dbReference type="SAM" id="SignalP"/>
    </source>
</evidence>
<feature type="signal peptide" evidence="2">
    <location>
        <begin position="1"/>
        <end position="28"/>
    </location>
</feature>